<gene>
    <name evidence="1" type="ORF">QAD02_005647</name>
</gene>
<keyword evidence="2" id="KW-1185">Reference proteome</keyword>
<reference evidence="1" key="1">
    <citation type="submission" date="2023-04" db="EMBL/GenBank/DDBJ databases">
        <title>A chromosome-level genome assembly of the parasitoid wasp Eretmocerus hayati.</title>
        <authorList>
            <person name="Zhong Y."/>
            <person name="Liu S."/>
            <person name="Liu Y."/>
        </authorList>
    </citation>
    <scope>NUCLEOTIDE SEQUENCE</scope>
    <source>
        <strain evidence="1">ZJU_SS_LIU_2023</strain>
    </source>
</reference>
<accession>A0ACC2NXX2</accession>
<protein>
    <submittedName>
        <fullName evidence="1">Uncharacterized protein</fullName>
    </submittedName>
</protein>
<dbReference type="Proteomes" id="UP001239111">
    <property type="component" value="Chromosome 3"/>
</dbReference>
<evidence type="ECO:0000313" key="2">
    <source>
        <dbReference type="Proteomes" id="UP001239111"/>
    </source>
</evidence>
<sequence length="390" mass="44611">MWGRKNIIELLLKRNADVEALDETGKSVLSRAAFNDNPDISNVDYNTILQLLLSNGAVIGNHKDQLRGAILHGDVDTLRLFYRHGLKLEELCKWEVSEKPPLHLAASNKDVNVLKYLLNSHLFDVNAQDSKSGATALHVAIENEFFAHTQVLIKFCADPDLRMLTKETFIGKALGKTSVDLSVEKKLEKFVELLLFARADLSAHAKKFLQDTPLAQRLSGLLGKNWNRTTYQHQMKYTALMSILCDGFSLSGKYSVPKFLSQNKYFSHVFYRKCIAEIKTMQGTILQDQITFFDIFPSKGFTQCVRQSRDIGLIDDRILGDCFPIYGSQIQYRLCEIFHARWLANQVIRGLSVILRRNLEPYHLITQKILLRLSPRDLQNLRIIAAYEHR</sequence>
<organism evidence="1 2">
    <name type="scientific">Eretmocerus hayati</name>
    <dbReference type="NCBI Taxonomy" id="131215"/>
    <lineage>
        <taxon>Eukaryota</taxon>
        <taxon>Metazoa</taxon>
        <taxon>Ecdysozoa</taxon>
        <taxon>Arthropoda</taxon>
        <taxon>Hexapoda</taxon>
        <taxon>Insecta</taxon>
        <taxon>Pterygota</taxon>
        <taxon>Neoptera</taxon>
        <taxon>Endopterygota</taxon>
        <taxon>Hymenoptera</taxon>
        <taxon>Apocrita</taxon>
        <taxon>Proctotrupomorpha</taxon>
        <taxon>Chalcidoidea</taxon>
        <taxon>Aphelinidae</taxon>
        <taxon>Aphelininae</taxon>
        <taxon>Eretmocerus</taxon>
    </lineage>
</organism>
<proteinExistence type="predicted"/>
<evidence type="ECO:0000313" key="1">
    <source>
        <dbReference type="EMBL" id="KAJ8674385.1"/>
    </source>
</evidence>
<comment type="caution">
    <text evidence="1">The sequence shown here is derived from an EMBL/GenBank/DDBJ whole genome shotgun (WGS) entry which is preliminary data.</text>
</comment>
<dbReference type="EMBL" id="CM056743">
    <property type="protein sequence ID" value="KAJ8674385.1"/>
    <property type="molecule type" value="Genomic_DNA"/>
</dbReference>
<name>A0ACC2NXX2_9HYME</name>